<accession>A0ABS0AM28</accession>
<dbReference type="NCBIfam" id="TIGR01837">
    <property type="entry name" value="PHA_granule_1"/>
    <property type="match status" value="1"/>
</dbReference>
<dbReference type="Proteomes" id="UP000644441">
    <property type="component" value="Unassembled WGS sequence"/>
</dbReference>
<sequence length="161" mass="18066">MADHNKPSDQDPRTDGDAVPEHQSGTPVDERGHPLRALSGASRDLRKYTHQIWLAGLGAFARAEEEGSGFFDALVEAGREVERRAKDKAPRVGELKERVRHHTGETMDRMEKAFDDRLGKALSRLGIPNKREVDALRQRVQELTDALDHIDKDDQDPPTGR</sequence>
<dbReference type="EMBL" id="ARXR01000053">
    <property type="protein sequence ID" value="MBF5054561.1"/>
    <property type="molecule type" value="Genomic_DNA"/>
</dbReference>
<name>A0ABS0AM28_9GAMM</name>
<dbReference type="InterPro" id="IPR008769">
    <property type="entry name" value="PhaF_PhaI"/>
</dbReference>
<evidence type="ECO:0000256" key="1">
    <source>
        <dbReference type="SAM" id="MobiDB-lite"/>
    </source>
</evidence>
<evidence type="ECO:0000313" key="2">
    <source>
        <dbReference type="EMBL" id="MBF5054561.1"/>
    </source>
</evidence>
<feature type="region of interest" description="Disordered" evidence="1">
    <location>
        <begin position="1"/>
        <end position="38"/>
    </location>
</feature>
<dbReference type="PANTHER" id="PTHR38664">
    <property type="entry name" value="SLR0058 PROTEIN"/>
    <property type="match status" value="1"/>
</dbReference>
<keyword evidence="3" id="KW-1185">Reference proteome</keyword>
<feature type="compositionally biased region" description="Basic and acidic residues" evidence="1">
    <location>
        <begin position="1"/>
        <end position="20"/>
    </location>
</feature>
<comment type="caution">
    <text evidence="2">The sequence shown here is derived from an EMBL/GenBank/DDBJ whole genome shotgun (WGS) entry which is preliminary data.</text>
</comment>
<evidence type="ECO:0008006" key="4">
    <source>
        <dbReference type="Google" id="ProtNLM"/>
    </source>
</evidence>
<protein>
    <recommendedName>
        <fullName evidence="4">Poly(Hydroxyalkanoate) granule-associated protein</fullName>
    </recommendedName>
</protein>
<proteinExistence type="predicted"/>
<dbReference type="PANTHER" id="PTHR38664:SF1">
    <property type="entry name" value="SLR0058 PROTEIN"/>
    <property type="match status" value="1"/>
</dbReference>
<dbReference type="RefSeq" id="WP_142948475.1">
    <property type="nucleotide sequence ID" value="NZ_ARXR01000053.1"/>
</dbReference>
<dbReference type="Pfam" id="PF05597">
    <property type="entry name" value="Phasin"/>
    <property type="match status" value="1"/>
</dbReference>
<organism evidence="2 3">
    <name type="scientific">Alloalcanivorax venustensis ISO4</name>
    <dbReference type="NCBI Taxonomy" id="1177184"/>
    <lineage>
        <taxon>Bacteria</taxon>
        <taxon>Pseudomonadati</taxon>
        <taxon>Pseudomonadota</taxon>
        <taxon>Gammaproteobacteria</taxon>
        <taxon>Oceanospirillales</taxon>
        <taxon>Alcanivoracaceae</taxon>
        <taxon>Alloalcanivorax</taxon>
    </lineage>
</organism>
<evidence type="ECO:0000313" key="3">
    <source>
        <dbReference type="Proteomes" id="UP000644441"/>
    </source>
</evidence>
<gene>
    <name evidence="2" type="ORF">ISO4_03163</name>
</gene>
<reference evidence="2 3" key="1">
    <citation type="submission" date="2012-09" db="EMBL/GenBank/DDBJ databases">
        <title>Genome Sequence of alkane-degrading Bacterium Alcanivorax venustensis ISO4.</title>
        <authorList>
            <person name="Lai Q."/>
            <person name="Shao Z."/>
        </authorList>
    </citation>
    <scope>NUCLEOTIDE SEQUENCE [LARGE SCALE GENOMIC DNA]</scope>
    <source>
        <strain evidence="2 3">ISO4</strain>
    </source>
</reference>